<dbReference type="Pfam" id="PF00155">
    <property type="entry name" value="Aminotran_1_2"/>
    <property type="match status" value="1"/>
</dbReference>
<accession>A0ABS2KPM3</accession>
<evidence type="ECO:0000313" key="7">
    <source>
        <dbReference type="EMBL" id="MBM7413600.1"/>
    </source>
</evidence>
<feature type="compositionally biased region" description="Basic and acidic residues" evidence="5">
    <location>
        <begin position="17"/>
        <end position="33"/>
    </location>
</feature>
<dbReference type="NCBIfam" id="NF005855">
    <property type="entry name" value="PRK07777.1"/>
    <property type="match status" value="1"/>
</dbReference>
<dbReference type="SUPFAM" id="SSF53383">
    <property type="entry name" value="PLP-dependent transferases"/>
    <property type="match status" value="1"/>
</dbReference>
<evidence type="ECO:0000256" key="4">
    <source>
        <dbReference type="ARBA" id="ARBA00022898"/>
    </source>
</evidence>
<sequence length="428" mass="45216">MAVTSNDRASNPAGLRASRDSDPAGLRPSRDSDPAGLRPSSRTVARLRPFASTIFAEMTALAATHDAVNLGQGFPDTDGPARMLEVAREAIASGLNQYPPGPGMPVLREAIARDRAGRYGTEYDPDSEILVTVGATEALSAAMLGLVESGDEVLLVEPYYDSYAAAVALAGAQRRTVPLVVDGDRFALDVDALRSAVGPRTRMIVVNSPHNPTGTVFTASELAAIAEVACEHDLLVLTDEVYERLLFDDAVHTPIATLPGMAERTITVSSAAKTFNATGWKTGWACGPAPLIAAVKAAKQFMTFVGGAPFQPAVAHALDHESAWVDALRTGLQAKRDTLSAALAHAGLDVKRSEGTYFVCADIAPLGESDADSFCRALPERIGVVAVPVDAFVDHREGWDTLVRFAFCKQDHVLADAASRLARLSATP</sequence>
<evidence type="ECO:0000256" key="1">
    <source>
        <dbReference type="ARBA" id="ARBA00001933"/>
    </source>
</evidence>
<dbReference type="InterPro" id="IPR004839">
    <property type="entry name" value="Aminotransferase_I/II_large"/>
</dbReference>
<feature type="domain" description="Aminotransferase class I/classII large" evidence="6">
    <location>
        <begin position="66"/>
        <end position="407"/>
    </location>
</feature>
<keyword evidence="4" id="KW-0663">Pyridoxal phosphate</keyword>
<proteinExistence type="predicted"/>
<keyword evidence="3 7" id="KW-0808">Transferase</keyword>
<dbReference type="PANTHER" id="PTHR43807">
    <property type="entry name" value="FI04487P"/>
    <property type="match status" value="1"/>
</dbReference>
<evidence type="ECO:0000313" key="8">
    <source>
        <dbReference type="Proteomes" id="UP000703038"/>
    </source>
</evidence>
<dbReference type="EMBL" id="JAFBBK010000001">
    <property type="protein sequence ID" value="MBM7413600.1"/>
    <property type="molecule type" value="Genomic_DNA"/>
</dbReference>
<dbReference type="InterPro" id="IPR015421">
    <property type="entry name" value="PyrdxlP-dep_Trfase_major"/>
</dbReference>
<evidence type="ECO:0000259" key="6">
    <source>
        <dbReference type="Pfam" id="PF00155"/>
    </source>
</evidence>
<keyword evidence="2 7" id="KW-0032">Aminotransferase</keyword>
<comment type="caution">
    <text evidence="7">The sequence shown here is derived from an EMBL/GenBank/DDBJ whole genome shotgun (WGS) entry which is preliminary data.</text>
</comment>
<gene>
    <name evidence="7" type="ORF">JOE42_000333</name>
</gene>
<feature type="region of interest" description="Disordered" evidence="5">
    <location>
        <begin position="1"/>
        <end position="43"/>
    </location>
</feature>
<protein>
    <submittedName>
        <fullName evidence="7">N-succinyldiaminopimelate aminotransferase</fullName>
        <ecNumber evidence="7">2.6.1.17</ecNumber>
    </submittedName>
</protein>
<dbReference type="InterPro" id="IPR015422">
    <property type="entry name" value="PyrdxlP-dep_Trfase_small"/>
</dbReference>
<organism evidence="7 8">
    <name type="scientific">Rhodococcoides corynebacterioides</name>
    <dbReference type="NCBI Taxonomy" id="53972"/>
    <lineage>
        <taxon>Bacteria</taxon>
        <taxon>Bacillati</taxon>
        <taxon>Actinomycetota</taxon>
        <taxon>Actinomycetes</taxon>
        <taxon>Mycobacteriales</taxon>
        <taxon>Nocardiaceae</taxon>
        <taxon>Rhodococcoides</taxon>
    </lineage>
</organism>
<reference evidence="7 8" key="1">
    <citation type="submission" date="2021-01" db="EMBL/GenBank/DDBJ databases">
        <title>Genomics of switchgrass bacterial isolates.</title>
        <authorList>
            <person name="Shade A."/>
        </authorList>
    </citation>
    <scope>NUCLEOTIDE SEQUENCE [LARGE SCALE GENOMIC DNA]</scope>
    <source>
        <strain evidence="7 8">PvP111</strain>
    </source>
</reference>
<dbReference type="Gene3D" id="3.90.1150.10">
    <property type="entry name" value="Aspartate Aminotransferase, domain 1"/>
    <property type="match status" value="1"/>
</dbReference>
<dbReference type="InterPro" id="IPR051326">
    <property type="entry name" value="Kynurenine-oxoglutarate_AT"/>
</dbReference>
<dbReference type="CDD" id="cd00609">
    <property type="entry name" value="AAT_like"/>
    <property type="match status" value="1"/>
</dbReference>
<dbReference type="RefSeq" id="WP_204866279.1">
    <property type="nucleotide sequence ID" value="NZ_JAFBBK010000001.1"/>
</dbReference>
<dbReference type="GO" id="GO:0009016">
    <property type="term" value="F:succinyldiaminopimelate transaminase activity"/>
    <property type="evidence" value="ECO:0007669"/>
    <property type="project" value="UniProtKB-EC"/>
</dbReference>
<dbReference type="Proteomes" id="UP000703038">
    <property type="component" value="Unassembled WGS sequence"/>
</dbReference>
<evidence type="ECO:0000256" key="3">
    <source>
        <dbReference type="ARBA" id="ARBA00022679"/>
    </source>
</evidence>
<keyword evidence="8" id="KW-1185">Reference proteome</keyword>
<dbReference type="EC" id="2.6.1.17" evidence="7"/>
<dbReference type="PANTHER" id="PTHR43807:SF20">
    <property type="entry name" value="FI04487P"/>
    <property type="match status" value="1"/>
</dbReference>
<comment type="cofactor">
    <cofactor evidence="1">
        <name>pyridoxal 5'-phosphate</name>
        <dbReference type="ChEBI" id="CHEBI:597326"/>
    </cofactor>
</comment>
<evidence type="ECO:0000256" key="2">
    <source>
        <dbReference type="ARBA" id="ARBA00022576"/>
    </source>
</evidence>
<dbReference type="InterPro" id="IPR015424">
    <property type="entry name" value="PyrdxlP-dep_Trfase"/>
</dbReference>
<name>A0ABS2KPM3_9NOCA</name>
<dbReference type="Gene3D" id="3.40.640.10">
    <property type="entry name" value="Type I PLP-dependent aspartate aminotransferase-like (Major domain)"/>
    <property type="match status" value="1"/>
</dbReference>
<evidence type="ECO:0000256" key="5">
    <source>
        <dbReference type="SAM" id="MobiDB-lite"/>
    </source>
</evidence>